<dbReference type="SUPFAM" id="SSF47933">
    <property type="entry name" value="ERP29 C domain-like"/>
    <property type="match status" value="1"/>
</dbReference>
<feature type="domain" description="Guanylate cyclase" evidence="13">
    <location>
        <begin position="1076"/>
        <end position="1205"/>
    </location>
</feature>
<dbReference type="NCBIfam" id="TIGR01126">
    <property type="entry name" value="pdi_dom"/>
    <property type="match status" value="2"/>
</dbReference>
<evidence type="ECO:0000256" key="8">
    <source>
        <dbReference type="ARBA" id="ARBA00023284"/>
    </source>
</evidence>
<feature type="domain" description="Thioredoxin" evidence="14">
    <location>
        <begin position="140"/>
        <end position="260"/>
    </location>
</feature>
<feature type="transmembrane region" description="Helical" evidence="11">
    <location>
        <begin position="959"/>
        <end position="980"/>
    </location>
</feature>
<feature type="domain" description="Thioredoxin" evidence="14">
    <location>
        <begin position="14"/>
        <end position="139"/>
    </location>
</feature>
<keyword evidence="11" id="KW-0472">Membrane</keyword>
<evidence type="ECO:0000259" key="14">
    <source>
        <dbReference type="PROSITE" id="PS51352"/>
    </source>
</evidence>
<dbReference type="PROSITE" id="PS51352">
    <property type="entry name" value="THIOREDOXIN_2"/>
    <property type="match status" value="2"/>
</dbReference>
<feature type="transmembrane region" description="Helical" evidence="11">
    <location>
        <begin position="600"/>
        <end position="621"/>
    </location>
</feature>
<evidence type="ECO:0000256" key="12">
    <source>
        <dbReference type="SAM" id="SignalP"/>
    </source>
</evidence>
<dbReference type="PROSITE" id="PS51257">
    <property type="entry name" value="PROKAR_LIPOPROTEIN"/>
    <property type="match status" value="1"/>
</dbReference>
<dbReference type="GO" id="GO:0003756">
    <property type="term" value="F:protein disulfide isomerase activity"/>
    <property type="evidence" value="ECO:0007669"/>
    <property type="project" value="UniProtKB-EC"/>
</dbReference>
<dbReference type="InterPro" id="IPR017937">
    <property type="entry name" value="Thioredoxin_CS"/>
</dbReference>
<dbReference type="SUPFAM" id="SSF55073">
    <property type="entry name" value="Nucleotide cyclase"/>
    <property type="match status" value="1"/>
</dbReference>
<feature type="chain" id="PRO_5042192342" description="protein disulfide-isomerase" evidence="12">
    <location>
        <begin position="28"/>
        <end position="1329"/>
    </location>
</feature>
<evidence type="ECO:0000256" key="3">
    <source>
        <dbReference type="ARBA" id="ARBA00012723"/>
    </source>
</evidence>
<dbReference type="Gene3D" id="3.40.30.10">
    <property type="entry name" value="Glutaredoxin"/>
    <property type="match status" value="2"/>
</dbReference>
<evidence type="ECO:0000256" key="5">
    <source>
        <dbReference type="ARBA" id="ARBA00022737"/>
    </source>
</evidence>
<keyword evidence="8" id="KW-0676">Redox-active center</keyword>
<dbReference type="CDD" id="cd18773">
    <property type="entry name" value="PDC1_HK_sensor"/>
    <property type="match status" value="1"/>
</dbReference>
<dbReference type="GO" id="GO:0009190">
    <property type="term" value="P:cyclic nucleotide biosynthetic process"/>
    <property type="evidence" value="ECO:0007669"/>
    <property type="project" value="InterPro"/>
</dbReference>
<dbReference type="Pfam" id="PF07749">
    <property type="entry name" value="ERp29"/>
    <property type="match status" value="1"/>
</dbReference>
<dbReference type="InterPro" id="IPR011679">
    <property type="entry name" value="ERp29_C"/>
</dbReference>
<dbReference type="InterPro" id="IPR051063">
    <property type="entry name" value="PDI"/>
</dbReference>
<evidence type="ECO:0000256" key="4">
    <source>
        <dbReference type="ARBA" id="ARBA00022729"/>
    </source>
</evidence>
<dbReference type="Gene3D" id="3.30.70.1230">
    <property type="entry name" value="Nucleotide cyclase"/>
    <property type="match status" value="1"/>
</dbReference>
<dbReference type="Pfam" id="PF00085">
    <property type="entry name" value="Thioredoxin"/>
    <property type="match status" value="2"/>
</dbReference>
<name>A0AAD5XPV5_9FUNG</name>
<dbReference type="SUPFAM" id="SSF52833">
    <property type="entry name" value="Thioredoxin-like"/>
    <property type="match status" value="2"/>
</dbReference>
<proteinExistence type="inferred from homology"/>
<dbReference type="PROSITE" id="PS50125">
    <property type="entry name" value="GUANYLATE_CYCLASE_2"/>
    <property type="match status" value="1"/>
</dbReference>
<keyword evidence="5" id="KW-0677">Repeat</keyword>
<dbReference type="InterPro" id="IPR001054">
    <property type="entry name" value="A/G_cyclase"/>
</dbReference>
<keyword evidence="11" id="KW-1133">Transmembrane helix</keyword>
<evidence type="ECO:0000259" key="13">
    <source>
        <dbReference type="PROSITE" id="PS50125"/>
    </source>
</evidence>
<dbReference type="EC" id="5.3.4.1" evidence="3"/>
<sequence length="1329" mass="144963">MTQPRRSLSVACIVTLALCALVSCVSASSNVVDLVKRNFDEVIDGSKPALVEFFAPWCGHCKTLAPIYEELGNAYAHAQSDVVIAKVDADSEKDLGKRFGVSGFPTIKWFPKGTDAAPEDYKGGRDLDSLVKFVDEKAGVKAKIVKPHSHLTVLTSGNFDDVINDPKKNVLLEVYAPWCGHCKNLAPIYEKVAKTFAPESHVVVANLDATASPDIAERYGVTGYPTIKFFPAGGDPKAPLDYTGGRSEGDFIEFLNEKTGTHRAVGGGLTELAGRIEALDALAKEFVAAAGAERVKLIAQAKDLIAKSTNKGAAYYGKVMAKISGGKEGFVATEIARLKRILDTGNTDLAKLESMLIRKNILTAFVGKNKESEVFGYAFAIWHTMHLAFRDARDYQGTWCLTHGPTPHCLPSALRRRYRLPLSIVHNFTMQSEYLRRRPSVAGSKAESLSGRPSHPSYSGHSVAEASSLASKCLEDLPDLQQASSAEAVRAVGSRVIVSVSSKDSFGQSTGSFALASSAKHMPRSSSKSGGGARASVGSVARTTQIFKKNEDVEAGSVNIKRTAEDIVDDKLMRKTSDGDHAQGERTVWWKRWLSIRTSMIILFLSALLFNGLTIFVFMLLRNEENVSDLAQQIQGKIMQSVLDRLLTRLRTAESASRLNAALIKAGVLDIETLPGLRAYADQMIRQLVAAPDVVSDSYVFPLNENGGGCWGAIYDTFGNLQLWNTSGVTPAYPPPSDTARAYTWALDANGQFNVPVAEGAAYIPYDDPTYEMVLVQNSPLVKWTSPWVWNVDNRVYVTLSQSAFNPAGEWVGIVGADFSLGSVSAILHEVAVAASSEAVLFAVNRIDNTMIGASNLDVPFLCSGNFVNSLCNGTVTLLQPDSSHFPASFSQISALVDREYGGWAAVNDSRIFQHSVDGVAKFINIAPLDTGPTHLEWAIVLTVSQSVFLASVNQSRNVAIGVFCALLVASMAITVFFAMRVTTPLTDVTSRMNSLFKAKRTSDHGDTLVDSQKSDIDLDVEGSDLVEIKLLQQSFQQMKTTIRGFQRFVHPLVVQRIVLNEPGAAEICVARKEVSIFFSDIKDFTVLSERLPIAVLITILSKYLDFMTEIIARYDGIVADFIGDAIMAFWEDNPEHATKAVQCALDQQAAMQTFNQMITGKGYEAMSVRMGLHVGMVLVGNIGSVHRLKYGCVGDDVNLCSRLEGLNKRYNTKILLSEESKSKLKPGVFETRALEQVIVKGRTTGTYLYELCGNRDTCDLAIVERNVIYANLMERVQVLDDVESEAGQELMEEMEDYSRKYSTDLAGTLLKERLSSGQLSGPVKLTEK</sequence>
<reference evidence="15" key="1">
    <citation type="submission" date="2020-05" db="EMBL/GenBank/DDBJ databases">
        <title>Phylogenomic resolution of chytrid fungi.</title>
        <authorList>
            <person name="Stajich J.E."/>
            <person name="Amses K."/>
            <person name="Simmons R."/>
            <person name="Seto K."/>
            <person name="Myers J."/>
            <person name="Bonds A."/>
            <person name="Quandt C.A."/>
            <person name="Barry K."/>
            <person name="Liu P."/>
            <person name="Grigoriev I."/>
            <person name="Longcore J.E."/>
            <person name="James T.Y."/>
        </authorList>
    </citation>
    <scope>NUCLEOTIDE SEQUENCE</scope>
    <source>
        <strain evidence="15">JEL0379</strain>
    </source>
</reference>
<evidence type="ECO:0000256" key="6">
    <source>
        <dbReference type="ARBA" id="ARBA00023157"/>
    </source>
</evidence>
<dbReference type="EMBL" id="JADGJQ010000010">
    <property type="protein sequence ID" value="KAJ3182088.1"/>
    <property type="molecule type" value="Genomic_DNA"/>
</dbReference>
<evidence type="ECO:0000256" key="10">
    <source>
        <dbReference type="SAM" id="MobiDB-lite"/>
    </source>
</evidence>
<gene>
    <name evidence="15" type="ORF">HDU87_000434</name>
</gene>
<keyword evidence="4 12" id="KW-0732">Signal</keyword>
<keyword evidence="6" id="KW-1015">Disulfide bond</keyword>
<dbReference type="PRINTS" id="PR00421">
    <property type="entry name" value="THIOREDOXIN"/>
</dbReference>
<dbReference type="FunFam" id="3.40.30.10:FF:000032">
    <property type="entry name" value="Protein disulfide-isomerase A6 homolog"/>
    <property type="match status" value="1"/>
</dbReference>
<comment type="similarity">
    <text evidence="2 9">Belongs to the protein disulfide isomerase family.</text>
</comment>
<dbReference type="CDD" id="cd07302">
    <property type="entry name" value="CHD"/>
    <property type="match status" value="1"/>
</dbReference>
<dbReference type="PANTHER" id="PTHR45672">
    <property type="entry name" value="PROTEIN DISULFIDE-ISOMERASE C17H9.14C-RELATED"/>
    <property type="match status" value="1"/>
</dbReference>
<dbReference type="SMART" id="SM00044">
    <property type="entry name" value="CYCc"/>
    <property type="match status" value="1"/>
</dbReference>
<dbReference type="PANTHER" id="PTHR45672:SF11">
    <property type="entry name" value="PROTEIN DISULFIDE-ISOMERASE C17H9.14C"/>
    <property type="match status" value="1"/>
</dbReference>
<dbReference type="GO" id="GO:0005783">
    <property type="term" value="C:endoplasmic reticulum"/>
    <property type="evidence" value="ECO:0007669"/>
    <property type="project" value="InterPro"/>
</dbReference>
<comment type="catalytic activity">
    <reaction evidence="1">
        <text>Catalyzes the rearrangement of -S-S- bonds in proteins.</text>
        <dbReference type="EC" id="5.3.4.1"/>
    </reaction>
</comment>
<dbReference type="Pfam" id="PF00211">
    <property type="entry name" value="Guanylate_cyc"/>
    <property type="match status" value="1"/>
</dbReference>
<keyword evidence="7" id="KW-0413">Isomerase</keyword>
<dbReference type="GO" id="GO:0035556">
    <property type="term" value="P:intracellular signal transduction"/>
    <property type="evidence" value="ECO:0007669"/>
    <property type="project" value="InterPro"/>
</dbReference>
<comment type="caution">
    <text evidence="15">The sequence shown here is derived from an EMBL/GenBank/DDBJ whole genome shotgun (WGS) entry which is preliminary data.</text>
</comment>
<dbReference type="PROSITE" id="PS00194">
    <property type="entry name" value="THIOREDOXIN_1"/>
    <property type="match status" value="2"/>
</dbReference>
<dbReference type="InterPro" id="IPR005788">
    <property type="entry name" value="PDI_thioredoxin-like_dom"/>
</dbReference>
<dbReference type="Proteomes" id="UP001212152">
    <property type="component" value="Unassembled WGS sequence"/>
</dbReference>
<organism evidence="15 16">
    <name type="scientific">Geranomyces variabilis</name>
    <dbReference type="NCBI Taxonomy" id="109894"/>
    <lineage>
        <taxon>Eukaryota</taxon>
        <taxon>Fungi</taxon>
        <taxon>Fungi incertae sedis</taxon>
        <taxon>Chytridiomycota</taxon>
        <taxon>Chytridiomycota incertae sedis</taxon>
        <taxon>Chytridiomycetes</taxon>
        <taxon>Spizellomycetales</taxon>
        <taxon>Powellomycetaceae</taxon>
        <taxon>Geranomyces</taxon>
    </lineage>
</organism>
<dbReference type="InterPro" id="IPR013766">
    <property type="entry name" value="Thioredoxin_domain"/>
</dbReference>
<evidence type="ECO:0000256" key="7">
    <source>
        <dbReference type="ARBA" id="ARBA00023235"/>
    </source>
</evidence>
<feature type="region of interest" description="Disordered" evidence="10">
    <location>
        <begin position="517"/>
        <end position="537"/>
    </location>
</feature>
<evidence type="ECO:0000313" key="15">
    <source>
        <dbReference type="EMBL" id="KAJ3182088.1"/>
    </source>
</evidence>
<dbReference type="CDD" id="cd02998">
    <property type="entry name" value="PDI_a_ERp38"/>
    <property type="match status" value="2"/>
</dbReference>
<evidence type="ECO:0000256" key="1">
    <source>
        <dbReference type="ARBA" id="ARBA00001182"/>
    </source>
</evidence>
<evidence type="ECO:0000313" key="16">
    <source>
        <dbReference type="Proteomes" id="UP001212152"/>
    </source>
</evidence>
<feature type="compositionally biased region" description="Low complexity" evidence="10">
    <location>
        <begin position="524"/>
        <end position="537"/>
    </location>
</feature>
<dbReference type="Gene3D" id="1.20.1150.12">
    <property type="entry name" value="Endoplasmic reticulum resident protein 29, C-terminal domain"/>
    <property type="match status" value="1"/>
</dbReference>
<dbReference type="InterPro" id="IPR036356">
    <property type="entry name" value="ERp29_C_sf"/>
</dbReference>
<dbReference type="Gene3D" id="6.10.340.10">
    <property type="match status" value="1"/>
</dbReference>
<feature type="signal peptide" evidence="12">
    <location>
        <begin position="1"/>
        <end position="27"/>
    </location>
</feature>
<accession>A0AAD5XPV5</accession>
<dbReference type="CDD" id="cd00238">
    <property type="entry name" value="ERp29c"/>
    <property type="match status" value="1"/>
</dbReference>
<dbReference type="GO" id="GO:0006457">
    <property type="term" value="P:protein folding"/>
    <property type="evidence" value="ECO:0007669"/>
    <property type="project" value="TreeGrafter"/>
</dbReference>
<dbReference type="InterPro" id="IPR036249">
    <property type="entry name" value="Thioredoxin-like_sf"/>
</dbReference>
<evidence type="ECO:0000256" key="9">
    <source>
        <dbReference type="RuleBase" id="RU004208"/>
    </source>
</evidence>
<evidence type="ECO:0000256" key="11">
    <source>
        <dbReference type="SAM" id="Phobius"/>
    </source>
</evidence>
<keyword evidence="16" id="KW-1185">Reference proteome</keyword>
<evidence type="ECO:0000256" key="2">
    <source>
        <dbReference type="ARBA" id="ARBA00006347"/>
    </source>
</evidence>
<dbReference type="InterPro" id="IPR029787">
    <property type="entry name" value="Nucleotide_cyclase"/>
</dbReference>
<protein>
    <recommendedName>
        <fullName evidence="3">protein disulfide-isomerase</fullName>
        <ecNumber evidence="3">5.3.4.1</ecNumber>
    </recommendedName>
</protein>
<keyword evidence="11" id="KW-0812">Transmembrane</keyword>